<evidence type="ECO:0000313" key="2">
    <source>
        <dbReference type="EMBL" id="AOS63775.1"/>
    </source>
</evidence>
<dbReference type="AlphaFoldDB" id="A0AAC9HQW4"/>
<dbReference type="EMBL" id="CP014859">
    <property type="protein sequence ID" value="AOS63775.1"/>
    <property type="molecule type" value="Genomic_DNA"/>
</dbReference>
<evidence type="ECO:0000256" key="1">
    <source>
        <dbReference type="SAM" id="Phobius"/>
    </source>
</evidence>
<sequence>MNTSGFDIPHTGLRGEIRNEARDGSTVAQQIGVVYGTAVHNENVYHLEPGARPERRHEVARNFLVGGTPRPAEQILADLLREGEVTTERMYHYFLAVVSDRSFHDIKAEHVDLVSVARKTIALLGRDEWSDAFEVIWEFLTYARMRMQGEEEDNAAVLDAFKALPDARQEEIHLHLQMILSSADQAVLDATRAGRIAVERFSGDRTARAWKFFEPDPAPPRLSMPQATVLERGTWTRAVAGVLLLATALWSAVIGATGVGLAVSLPLLAVGIQLALRHGIVRRAGQAWKQARQSEVTPGPPEEAVSPGHWVPTAFVKDIHRMVDERFSQARPHQAGDWPRYIGGFREHLKRRLVAQYGNARVDASEIDWLINWHARRVASGWSAQELFRFPMPHEPRSTRLSALGIGLACLAIAILALNGALVAAVIIGLGGGLAVEAITHLAGLRRADALLLSDAKALFEQEQAAYEQRCQELADRPTDAEMARWLALDKIYLRNDAMRRAKLGEQDLVTHVVMTEGAQGARARVLNGPPRFARYIVQIFLLTRNGVREARVDLEFLSGKASDERRNLFRYEALASASVTEKGSRVTEVLGNVTRPVESLRSRTFRLTLVNGDAITVVAENFRKPEDDVIENDSDLFSAALQSSGIDTALPILEAVAAEGSHWIARDEERRVRWSRDWTS</sequence>
<organism evidence="2 3">
    <name type="scientific">Actinoalloteichus hymeniacidonis</name>
    <dbReference type="NCBI Taxonomy" id="340345"/>
    <lineage>
        <taxon>Bacteria</taxon>
        <taxon>Bacillati</taxon>
        <taxon>Actinomycetota</taxon>
        <taxon>Actinomycetes</taxon>
        <taxon>Pseudonocardiales</taxon>
        <taxon>Pseudonocardiaceae</taxon>
        <taxon>Actinoalloteichus</taxon>
    </lineage>
</organism>
<protein>
    <submittedName>
        <fullName evidence="2">Uncharacterized protein</fullName>
    </submittedName>
</protein>
<accession>A0AAC9HQW4</accession>
<name>A0AAC9HQW4_9PSEU</name>
<feature type="transmembrane region" description="Helical" evidence="1">
    <location>
        <begin position="401"/>
        <end position="418"/>
    </location>
</feature>
<keyword evidence="3" id="KW-1185">Reference proteome</keyword>
<proteinExistence type="predicted"/>
<dbReference type="KEGG" id="ahm:TL08_14830"/>
<evidence type="ECO:0000313" key="3">
    <source>
        <dbReference type="Proteomes" id="UP000095210"/>
    </source>
</evidence>
<reference evidence="3" key="1">
    <citation type="submission" date="2016-03" db="EMBL/GenBank/DDBJ databases">
        <title>Complete genome sequence of the type strain Actinoalloteichus hymeniacidonis DSM 45092.</title>
        <authorList>
            <person name="Schaffert L."/>
            <person name="Albersmeier A."/>
            <person name="Winkler A."/>
            <person name="Kalinowski J."/>
            <person name="Zotchev S."/>
            <person name="Ruckert C."/>
        </authorList>
    </citation>
    <scope>NUCLEOTIDE SEQUENCE [LARGE SCALE GENOMIC DNA]</scope>
    <source>
        <strain evidence="3">HPA177(T) (DSM 45092(T))</strain>
    </source>
</reference>
<dbReference type="RefSeq" id="WP_157421089.1">
    <property type="nucleotide sequence ID" value="NZ_CP014859.1"/>
</dbReference>
<feature type="transmembrane region" description="Helical" evidence="1">
    <location>
        <begin position="259"/>
        <end position="276"/>
    </location>
</feature>
<dbReference type="Proteomes" id="UP000095210">
    <property type="component" value="Chromosome"/>
</dbReference>
<gene>
    <name evidence="2" type="ORF">TL08_14830</name>
</gene>
<keyword evidence="1" id="KW-1133">Transmembrane helix</keyword>
<keyword evidence="1" id="KW-0472">Membrane</keyword>
<keyword evidence="1" id="KW-0812">Transmembrane</keyword>